<feature type="region of interest" description="Disordered" evidence="1">
    <location>
        <begin position="76"/>
        <end position="109"/>
    </location>
</feature>
<feature type="compositionally biased region" description="Basic residues" evidence="1">
    <location>
        <begin position="80"/>
        <end position="93"/>
    </location>
</feature>
<dbReference type="AlphaFoldDB" id="A0A1Y3AXA1"/>
<evidence type="ECO:0000313" key="3">
    <source>
        <dbReference type="Proteomes" id="UP000194236"/>
    </source>
</evidence>
<gene>
    <name evidence="2" type="ORF">BLA29_014239</name>
</gene>
<dbReference type="Proteomes" id="UP000194236">
    <property type="component" value="Unassembled WGS sequence"/>
</dbReference>
<reference evidence="2 3" key="1">
    <citation type="submission" date="2017-03" db="EMBL/GenBank/DDBJ databases">
        <title>Genome Survey of Euroglyphus maynei.</title>
        <authorList>
            <person name="Arlian L.G."/>
            <person name="Morgan M.S."/>
            <person name="Rider S.D."/>
        </authorList>
    </citation>
    <scope>NUCLEOTIDE SEQUENCE [LARGE SCALE GENOMIC DNA]</scope>
    <source>
        <strain evidence="2">Arlian Lab</strain>
        <tissue evidence="2">Whole body</tissue>
    </source>
</reference>
<name>A0A1Y3AXA1_EURMA</name>
<organism evidence="2 3">
    <name type="scientific">Euroglyphus maynei</name>
    <name type="common">Mayne's house dust mite</name>
    <dbReference type="NCBI Taxonomy" id="6958"/>
    <lineage>
        <taxon>Eukaryota</taxon>
        <taxon>Metazoa</taxon>
        <taxon>Ecdysozoa</taxon>
        <taxon>Arthropoda</taxon>
        <taxon>Chelicerata</taxon>
        <taxon>Arachnida</taxon>
        <taxon>Acari</taxon>
        <taxon>Acariformes</taxon>
        <taxon>Sarcoptiformes</taxon>
        <taxon>Astigmata</taxon>
        <taxon>Psoroptidia</taxon>
        <taxon>Analgoidea</taxon>
        <taxon>Pyroglyphidae</taxon>
        <taxon>Pyroglyphinae</taxon>
        <taxon>Euroglyphus</taxon>
    </lineage>
</organism>
<evidence type="ECO:0000256" key="1">
    <source>
        <dbReference type="SAM" id="MobiDB-lite"/>
    </source>
</evidence>
<sequence>MPAVPSPNGTLRPVTPHGESIYFDSRNCNGLPMPMPIPHHAPGPMFMGPAHPQMVPCTIIPKLSRKELKELEKQQALMKKAAKKEKKNAKKNKNQQQPQQQQQMMMNGN</sequence>
<feature type="compositionally biased region" description="Low complexity" evidence="1">
    <location>
        <begin position="94"/>
        <end position="109"/>
    </location>
</feature>
<protein>
    <submittedName>
        <fullName evidence="2">Uncharacterized protein</fullName>
    </submittedName>
</protein>
<comment type="caution">
    <text evidence="2">The sequence shown here is derived from an EMBL/GenBank/DDBJ whole genome shotgun (WGS) entry which is preliminary data.</text>
</comment>
<keyword evidence="3" id="KW-1185">Reference proteome</keyword>
<feature type="non-terminal residue" evidence="2">
    <location>
        <position position="109"/>
    </location>
</feature>
<dbReference type="EMBL" id="MUJZ01058113">
    <property type="protein sequence ID" value="OTF72066.1"/>
    <property type="molecule type" value="Genomic_DNA"/>
</dbReference>
<evidence type="ECO:0000313" key="2">
    <source>
        <dbReference type="EMBL" id="OTF72066.1"/>
    </source>
</evidence>
<accession>A0A1Y3AXA1</accession>
<proteinExistence type="predicted"/>